<dbReference type="InterPro" id="IPR054189">
    <property type="entry name" value="DUF6894"/>
</dbReference>
<reference evidence="2 3" key="1">
    <citation type="submission" date="2016-11" db="EMBL/GenBank/DDBJ databases">
        <authorList>
            <person name="Jaros S."/>
            <person name="Januszkiewicz K."/>
            <person name="Wedrychowicz H."/>
        </authorList>
    </citation>
    <scope>NUCLEOTIDE SEQUENCE [LARGE SCALE GENOMIC DNA]</scope>
    <source>
        <strain evidence="2 3">GAS138</strain>
    </source>
</reference>
<proteinExistence type="predicted"/>
<accession>A0A1M5YPB1</accession>
<feature type="domain" description="DUF6894" evidence="1">
    <location>
        <begin position="3"/>
        <end position="66"/>
    </location>
</feature>
<sequence length="74" mass="8315">MSRYFFHVVGGDREYRDDNGLRFDSSQDAAAHAAKIAAELAQDGDQYRGFAVVVTDEDDRELKRVFVKLTEASS</sequence>
<dbReference type="OrthoDB" id="8252869at2"/>
<evidence type="ECO:0000313" key="2">
    <source>
        <dbReference type="EMBL" id="SHI13882.1"/>
    </source>
</evidence>
<dbReference type="Pfam" id="PF21834">
    <property type="entry name" value="DUF6894"/>
    <property type="match status" value="1"/>
</dbReference>
<dbReference type="AlphaFoldDB" id="A0A1M5YPB1"/>
<dbReference type="EMBL" id="LT670817">
    <property type="protein sequence ID" value="SHI13882.1"/>
    <property type="molecule type" value="Genomic_DNA"/>
</dbReference>
<evidence type="ECO:0000313" key="3">
    <source>
        <dbReference type="Proteomes" id="UP000189796"/>
    </source>
</evidence>
<gene>
    <name evidence="2" type="ORF">SAMN05443248_8597</name>
</gene>
<dbReference type="RefSeq" id="WP_154072795.1">
    <property type="nucleotide sequence ID" value="NZ_LT670817.1"/>
</dbReference>
<dbReference type="Proteomes" id="UP000189796">
    <property type="component" value="Chromosome I"/>
</dbReference>
<evidence type="ECO:0000259" key="1">
    <source>
        <dbReference type="Pfam" id="PF21834"/>
    </source>
</evidence>
<name>A0A1M5YPB1_9BRAD</name>
<protein>
    <recommendedName>
        <fullName evidence="1">DUF6894 domain-containing protein</fullName>
    </recommendedName>
</protein>
<organism evidence="2 3">
    <name type="scientific">Bradyrhizobium erythrophlei</name>
    <dbReference type="NCBI Taxonomy" id="1437360"/>
    <lineage>
        <taxon>Bacteria</taxon>
        <taxon>Pseudomonadati</taxon>
        <taxon>Pseudomonadota</taxon>
        <taxon>Alphaproteobacteria</taxon>
        <taxon>Hyphomicrobiales</taxon>
        <taxon>Nitrobacteraceae</taxon>
        <taxon>Bradyrhizobium</taxon>
    </lineage>
</organism>